<protein>
    <submittedName>
        <fullName evidence="3">DNA binding domain, excisionase family</fullName>
    </submittedName>
</protein>
<dbReference type="STRING" id="453.Lfee_1009"/>
<dbReference type="Pfam" id="PF12728">
    <property type="entry name" value="HTH_17"/>
    <property type="match status" value="1"/>
</dbReference>
<proteinExistence type="predicted"/>
<evidence type="ECO:0000313" key="3">
    <source>
        <dbReference type="EMBL" id="SPX61925.1"/>
    </source>
</evidence>
<dbReference type="OrthoDB" id="5653006at2"/>
<evidence type="ECO:0000313" key="4">
    <source>
        <dbReference type="Proteomes" id="UP000054698"/>
    </source>
</evidence>
<evidence type="ECO:0000259" key="1">
    <source>
        <dbReference type="Pfam" id="PF12728"/>
    </source>
</evidence>
<sequence length="137" mass="15442">MSEESSSLSTRMAAEIAGCSARHIQSLIKKGKLSASRDDGGNYLIDKSEFYRVFPDAHTKRTVANHGEQSSRNALEVEVKYLKEMLAEKAKQNEFLHKQLEAASTEKSALIETLASNQRLLEHTDQKKKRKKLFGVF</sequence>
<dbReference type="EMBL" id="LNYB01000030">
    <property type="protein sequence ID" value="KTD01579.1"/>
    <property type="molecule type" value="Genomic_DNA"/>
</dbReference>
<dbReference type="AlphaFoldDB" id="A0A0W0U253"/>
<dbReference type="PATRIC" id="fig|453.4.peg.1086"/>
<keyword evidence="4" id="KW-1185">Reference proteome</keyword>
<accession>A0A0W0U253</accession>
<reference evidence="2 4" key="1">
    <citation type="submission" date="2015-11" db="EMBL/GenBank/DDBJ databases">
        <title>Genomic analysis of 38 Legionella species identifies large and diverse effector repertoires.</title>
        <authorList>
            <person name="Burstein D."/>
            <person name="Amaro F."/>
            <person name="Zusman T."/>
            <person name="Lifshitz Z."/>
            <person name="Cohen O."/>
            <person name="Gilbert J.A."/>
            <person name="Pupko T."/>
            <person name="Shuman H.A."/>
            <person name="Segal G."/>
        </authorList>
    </citation>
    <scope>NUCLEOTIDE SEQUENCE [LARGE SCALE GENOMIC DNA]</scope>
    <source>
        <strain evidence="2 4">WO-44C</strain>
    </source>
</reference>
<dbReference type="RefSeq" id="WP_058444539.1">
    <property type="nucleotide sequence ID" value="NZ_CAAAHT010000083.1"/>
</dbReference>
<evidence type="ECO:0000313" key="5">
    <source>
        <dbReference type="Proteomes" id="UP000251942"/>
    </source>
</evidence>
<dbReference type="EMBL" id="UASS01000030">
    <property type="protein sequence ID" value="SPX61925.1"/>
    <property type="molecule type" value="Genomic_DNA"/>
</dbReference>
<gene>
    <name evidence="2" type="ORF">Lfee_1009</name>
    <name evidence="3" type="ORF">NCTC12022_02681</name>
</gene>
<name>A0A0W0U253_9GAMM</name>
<feature type="domain" description="Helix-turn-helix" evidence="1">
    <location>
        <begin position="8"/>
        <end position="50"/>
    </location>
</feature>
<evidence type="ECO:0000313" key="2">
    <source>
        <dbReference type="EMBL" id="KTD01579.1"/>
    </source>
</evidence>
<dbReference type="Proteomes" id="UP000251942">
    <property type="component" value="Unassembled WGS sequence"/>
</dbReference>
<dbReference type="Proteomes" id="UP000054698">
    <property type="component" value="Unassembled WGS sequence"/>
</dbReference>
<organism evidence="2 4">
    <name type="scientific">Legionella feeleii</name>
    <dbReference type="NCBI Taxonomy" id="453"/>
    <lineage>
        <taxon>Bacteria</taxon>
        <taxon>Pseudomonadati</taxon>
        <taxon>Pseudomonadota</taxon>
        <taxon>Gammaproteobacteria</taxon>
        <taxon>Legionellales</taxon>
        <taxon>Legionellaceae</taxon>
        <taxon>Legionella</taxon>
    </lineage>
</organism>
<reference evidence="3 5" key="2">
    <citation type="submission" date="2018-06" db="EMBL/GenBank/DDBJ databases">
        <authorList>
            <consortium name="Pathogen Informatics"/>
            <person name="Doyle S."/>
        </authorList>
    </citation>
    <scope>NUCLEOTIDE SEQUENCE [LARGE SCALE GENOMIC DNA]</scope>
    <source>
        <strain evidence="3 5">NCTC12022</strain>
    </source>
</reference>
<dbReference type="InterPro" id="IPR041657">
    <property type="entry name" value="HTH_17"/>
</dbReference>